<proteinExistence type="inferred from homology"/>
<evidence type="ECO:0000313" key="9">
    <source>
        <dbReference type="EMBL" id="KFX51665.1"/>
    </source>
</evidence>
<dbReference type="PANTHER" id="PTHR33048:SF47">
    <property type="entry name" value="INTEGRAL MEMBRANE PROTEIN-RELATED"/>
    <property type="match status" value="1"/>
</dbReference>
<comment type="subcellular location">
    <subcellularLocation>
        <location evidence="1">Membrane</location>
        <topology evidence="1">Multi-pass membrane protein</topology>
    </subcellularLocation>
</comment>
<gene>
    <name evidence="9" type="ORF">GQ26_0040950</name>
</gene>
<feature type="region of interest" description="Disordered" evidence="6">
    <location>
        <begin position="286"/>
        <end position="306"/>
    </location>
</feature>
<keyword evidence="4 7" id="KW-0472">Membrane</keyword>
<dbReference type="InterPro" id="IPR052337">
    <property type="entry name" value="SAT4-like"/>
</dbReference>
<comment type="caution">
    <text evidence="9">The sequence shown here is derived from an EMBL/GenBank/DDBJ whole genome shotgun (WGS) entry which is preliminary data.</text>
</comment>
<feature type="transmembrane region" description="Helical" evidence="7">
    <location>
        <begin position="12"/>
        <end position="34"/>
    </location>
</feature>
<name>A0A093VHK5_TALMA</name>
<evidence type="ECO:0000256" key="4">
    <source>
        <dbReference type="ARBA" id="ARBA00023136"/>
    </source>
</evidence>
<feature type="domain" description="Rhodopsin" evidence="8">
    <location>
        <begin position="30"/>
        <end position="264"/>
    </location>
</feature>
<feature type="transmembrane region" description="Helical" evidence="7">
    <location>
        <begin position="46"/>
        <end position="70"/>
    </location>
</feature>
<keyword evidence="2 7" id="KW-0812">Transmembrane</keyword>
<protein>
    <submittedName>
        <fullName evidence="9">Lipid II flippase FtsW</fullName>
    </submittedName>
</protein>
<comment type="similarity">
    <text evidence="5">Belongs to the SAT4 family.</text>
</comment>
<dbReference type="InterPro" id="IPR049326">
    <property type="entry name" value="Rhodopsin_dom_fungi"/>
</dbReference>
<evidence type="ECO:0000259" key="8">
    <source>
        <dbReference type="Pfam" id="PF20684"/>
    </source>
</evidence>
<dbReference type="PANTHER" id="PTHR33048">
    <property type="entry name" value="PTH11-LIKE INTEGRAL MEMBRANE PROTEIN (AFU_ORTHOLOGUE AFUA_5G11245)"/>
    <property type="match status" value="1"/>
</dbReference>
<dbReference type="GO" id="GO:0016020">
    <property type="term" value="C:membrane"/>
    <property type="evidence" value="ECO:0007669"/>
    <property type="project" value="UniProtKB-SubCell"/>
</dbReference>
<accession>A0A093VHK5</accession>
<dbReference type="AlphaFoldDB" id="A0A093VHK5"/>
<sequence length="367" mass="40869">MSVNLNDNDQARILGSTIAVSVLADIAIILRFVSRKIKGSYAIDDLLAVIGLIFSWGCLGLGIFMVVNGVGKHVQLTTPVQQVNFFKALMAYEIIYFVSLAATKMSILLFYTRLFPTREFKLAAKVIACIVTAWLIATILVSVFSCSPVRAFWTHEAGSKCINSEQFYIANAVPNIITDAFILTLPLRMVWGLHTSKWERVALTFIFMLGSFVVVASIIRLSQLHEVSNPDFTWGFNNTVIWSSVEPSVAVISACLPTMRPVVEFILPRSWRTRSFKSSSHAHSFSQDTSKYMGKPSKVPDTDHHTIDSEDQRLNGYWAGSYGQEVPLNPIAKSSRQPFNEYSKDASSRSREIHVETNINVSASSIV</sequence>
<evidence type="ECO:0000256" key="2">
    <source>
        <dbReference type="ARBA" id="ARBA00022692"/>
    </source>
</evidence>
<feature type="transmembrane region" description="Helical" evidence="7">
    <location>
        <begin position="90"/>
        <end position="110"/>
    </location>
</feature>
<dbReference type="eggNOG" id="ENOG502SIYQ">
    <property type="taxonomic scope" value="Eukaryota"/>
</dbReference>
<reference evidence="9" key="2">
    <citation type="journal article" date="2014" name="PLoS Genet.">
        <title>Signature gene expression reveals novel clues to the molecular mechanisms of dimorphic transition in Penicillium marneffei.</title>
        <authorList>
            <person name="Yang E."/>
            <person name="Wang G."/>
            <person name="Cai J."/>
            <person name="Woo P.C."/>
            <person name="Lau S.K."/>
            <person name="Yuen K.-Y."/>
            <person name="Chow W.-N."/>
            <person name="Lin X."/>
        </authorList>
    </citation>
    <scope>NUCLEOTIDE SEQUENCE</scope>
    <source>
        <strain evidence="9">PM1</strain>
    </source>
</reference>
<evidence type="ECO:0000256" key="6">
    <source>
        <dbReference type="SAM" id="MobiDB-lite"/>
    </source>
</evidence>
<evidence type="ECO:0000256" key="1">
    <source>
        <dbReference type="ARBA" id="ARBA00004141"/>
    </source>
</evidence>
<feature type="transmembrane region" description="Helical" evidence="7">
    <location>
        <begin position="122"/>
        <end position="144"/>
    </location>
</feature>
<evidence type="ECO:0000256" key="5">
    <source>
        <dbReference type="ARBA" id="ARBA00038359"/>
    </source>
</evidence>
<reference key="1">
    <citation type="journal article" date="2014" name="PLoS Genet.">
        <title>Signature Gene Expression Reveals Novel Clues to the Molecular Mechanisms of Dimorphic Transition in Penicillium marneffei.</title>
        <authorList>
            <person name="Yang E."/>
            <person name="Wang G."/>
            <person name="Cai J."/>
            <person name="Woo P.C."/>
            <person name="Lau S.K."/>
            <person name="Yuen K.-Y."/>
            <person name="Chow W.-N."/>
            <person name="Lin X."/>
        </authorList>
    </citation>
    <scope>NUCLEOTIDE SEQUENCE [LARGE SCALE GENOMIC DNA]</scope>
    <source>
        <strain>PM1</strain>
    </source>
</reference>
<dbReference type="Pfam" id="PF20684">
    <property type="entry name" value="Fung_rhodopsin"/>
    <property type="match status" value="1"/>
</dbReference>
<evidence type="ECO:0000256" key="7">
    <source>
        <dbReference type="SAM" id="Phobius"/>
    </source>
</evidence>
<feature type="transmembrane region" description="Helical" evidence="7">
    <location>
        <begin position="201"/>
        <end position="219"/>
    </location>
</feature>
<evidence type="ECO:0000256" key="3">
    <source>
        <dbReference type="ARBA" id="ARBA00022989"/>
    </source>
</evidence>
<keyword evidence="3 7" id="KW-1133">Transmembrane helix</keyword>
<organism evidence="9">
    <name type="scientific">Talaromyces marneffei PM1</name>
    <dbReference type="NCBI Taxonomy" id="1077442"/>
    <lineage>
        <taxon>Eukaryota</taxon>
        <taxon>Fungi</taxon>
        <taxon>Dikarya</taxon>
        <taxon>Ascomycota</taxon>
        <taxon>Pezizomycotina</taxon>
        <taxon>Eurotiomycetes</taxon>
        <taxon>Eurotiomycetidae</taxon>
        <taxon>Eurotiales</taxon>
        <taxon>Trichocomaceae</taxon>
        <taxon>Talaromyces</taxon>
        <taxon>Talaromyces sect. Talaromyces</taxon>
    </lineage>
</organism>
<dbReference type="EMBL" id="JPOX01000004">
    <property type="protein sequence ID" value="KFX51665.1"/>
    <property type="molecule type" value="Genomic_DNA"/>
</dbReference>